<feature type="signal peptide" evidence="1">
    <location>
        <begin position="1"/>
        <end position="24"/>
    </location>
</feature>
<feature type="chain" id="PRO_5030015132" description="Outer membrane protein assembly factor BamE domain-containing protein" evidence="1">
    <location>
        <begin position="25"/>
        <end position="165"/>
    </location>
</feature>
<accession>A0A0P9TQ80</accession>
<dbReference type="InterPro" id="IPR007450">
    <property type="entry name" value="BamE_dom"/>
</dbReference>
<organism evidence="3 4">
    <name type="scientific">Pseudomonas syringae pv. delphinii</name>
    <dbReference type="NCBI Taxonomy" id="192088"/>
    <lineage>
        <taxon>Bacteria</taxon>
        <taxon>Pseudomonadati</taxon>
        <taxon>Pseudomonadota</taxon>
        <taxon>Gammaproteobacteria</taxon>
        <taxon>Pseudomonadales</taxon>
        <taxon>Pseudomonadaceae</taxon>
        <taxon>Pseudomonas</taxon>
    </lineage>
</organism>
<comment type="caution">
    <text evidence="3">The sequence shown here is derived from an EMBL/GenBank/DDBJ whole genome shotgun (WGS) entry which is preliminary data.</text>
</comment>
<keyword evidence="1" id="KW-0732">Signal</keyword>
<dbReference type="EMBL" id="RBQG01000067">
    <property type="protein sequence ID" value="RMP17015.1"/>
    <property type="molecule type" value="Genomic_DNA"/>
</dbReference>
<feature type="domain" description="Outer membrane protein assembly factor BamE" evidence="2">
    <location>
        <begin position="114"/>
        <end position="163"/>
    </location>
</feature>
<evidence type="ECO:0000313" key="4">
    <source>
        <dbReference type="Proteomes" id="UP000267908"/>
    </source>
</evidence>
<dbReference type="Pfam" id="PF04355">
    <property type="entry name" value="BamE"/>
    <property type="match status" value="1"/>
</dbReference>
<dbReference type="Proteomes" id="UP000267908">
    <property type="component" value="Unassembled WGS sequence"/>
</dbReference>
<evidence type="ECO:0000259" key="2">
    <source>
        <dbReference type="Pfam" id="PF04355"/>
    </source>
</evidence>
<proteinExistence type="predicted"/>
<sequence length="165" mass="17872">MAMRAAIHLTLCSALLCLPLFATASSVQRCEDASGKIMFTTLGCPAGHSTRLQSAFNAPPGTQIDLLPSANSREPARQRSSGKELVVVGTRDDGCGNRLSAEQRRAAIINQRTPPGMTQRDVESLLGRPDKVSNRNGELRYVYNQKKGRSSSVTFDEHGCVKGKR</sequence>
<dbReference type="GO" id="GO:0019867">
    <property type="term" value="C:outer membrane"/>
    <property type="evidence" value="ECO:0007669"/>
    <property type="project" value="InterPro"/>
</dbReference>
<evidence type="ECO:0000313" key="3">
    <source>
        <dbReference type="EMBL" id="RMP17015.1"/>
    </source>
</evidence>
<evidence type="ECO:0000256" key="1">
    <source>
        <dbReference type="SAM" id="SignalP"/>
    </source>
</evidence>
<dbReference type="AlphaFoldDB" id="A0A0P9TQ80"/>
<reference evidence="3 4" key="1">
    <citation type="submission" date="2018-08" db="EMBL/GenBank/DDBJ databases">
        <title>Recombination of ecologically and evolutionarily significant loci maintains genetic cohesion in the Pseudomonas syringae species complex.</title>
        <authorList>
            <person name="Dillon M."/>
            <person name="Thakur S."/>
            <person name="Almeida R.N.D."/>
            <person name="Weir B.S."/>
            <person name="Guttman D.S."/>
        </authorList>
    </citation>
    <scope>NUCLEOTIDE SEQUENCE [LARGE SCALE GENOMIC DNA]</scope>
    <source>
        <strain evidence="3 4">ICMP 4330</strain>
    </source>
</reference>
<protein>
    <recommendedName>
        <fullName evidence="2">Outer membrane protein assembly factor BamE domain-containing protein</fullName>
    </recommendedName>
</protein>
<name>A0A0P9TQ80_9PSED</name>
<gene>
    <name evidence="3" type="ORF">ALQ28_04182</name>
</gene>